<evidence type="ECO:0000313" key="16">
    <source>
        <dbReference type="EMBL" id="AEI89482.1"/>
    </source>
</evidence>
<comment type="subcellular location">
    <subcellularLocation>
        <location evidence="11">Cytoplasm</location>
    </subcellularLocation>
    <subcellularLocation>
        <location evidence="1">Membrane</location>
    </subcellularLocation>
</comment>
<keyword evidence="6 13" id="KW-0812">Transmembrane</keyword>
<evidence type="ECO:0000256" key="9">
    <source>
        <dbReference type="ARBA" id="ARBA00023306"/>
    </source>
</evidence>
<dbReference type="HAMAP" id="MF_00047">
    <property type="entry name" value="Dala_Dala_lig"/>
    <property type="match status" value="1"/>
</dbReference>
<keyword evidence="8 13" id="KW-0472">Membrane</keyword>
<dbReference type="Proteomes" id="UP000006639">
    <property type="component" value="Chromosome"/>
</dbReference>
<dbReference type="InterPro" id="IPR011095">
    <property type="entry name" value="Dala_Dala_lig_C"/>
</dbReference>
<proteinExistence type="inferred from homology"/>
<protein>
    <recommendedName>
        <fullName evidence="11">D-alanine--D-alanine ligase</fullName>
        <ecNumber evidence="11">6.3.2.4</ecNumber>
    </recommendedName>
    <alternativeName>
        <fullName evidence="11">D-Ala-D-Ala ligase</fullName>
    </alternativeName>
    <alternativeName>
        <fullName evidence="11">D-alanylalanine synthetase</fullName>
    </alternativeName>
</protein>
<evidence type="ECO:0000256" key="2">
    <source>
        <dbReference type="ARBA" id="ARBA00010871"/>
    </source>
</evidence>
<dbReference type="HOGENOM" id="CLU_473941_0_0_5"/>
<dbReference type="GO" id="GO:0009252">
    <property type="term" value="P:peptidoglycan biosynthetic process"/>
    <property type="evidence" value="ECO:0007669"/>
    <property type="project" value="UniProtKB-UniRule"/>
</dbReference>
<dbReference type="InterPro" id="IPR005548">
    <property type="entry name" value="Cell_div_FtsQ/DivIB_C"/>
</dbReference>
<dbReference type="PROSITE" id="PS50975">
    <property type="entry name" value="ATP_GRASP"/>
    <property type="match status" value="1"/>
</dbReference>
<sequence length="575" mass="64744">MNKHIVLLVGGVSREREVSQISGESVRNALLSLGYRVTVVDPSENLASELIKLRPDIVFNCLHGTFGEGGSIPGLLELLRIPYTHSGVTASAIAMDKILTKKMAQTCDINTPKYVKIEKSALFTMLEKGEDPMPKPYVIKAVQQGSSIGIYLVIDENSDKPKKAEWTFGEQILVEEYIPGQELSVAVLNDKALGVLELRPKTNFYDYTAKYSDGVTEHVHPAEIPQEVYLEAMKRAEEMHKALGCRTVSRSDFRYNNIGSADGLFFLEINTHPGFTNLSIVPDIASRRGISFEQIIEQLLKDAKMRNNAVKIAKYTYLDTDVHYGKQISSLLQPAREKPFKKIIRVYILFLLGVAAIFYILTKLCTNEVDQFVDKLINKTVISELNICGNIQVSKEEIINTLDLSLPLEVSYINASHIKEELLKNPLIKDVEVKINLPNILSLLVTERQPFALWFDQKQFHLIDEEGFIVKACVEFQEKENKYIIAAGTDSNNQLQNLLDELKGYSISKKLFAVQLISNRRWNILLKNGLIVKLPENNVKEALVALDLVLENYSPSKPFNIIDLRLAPGKVYAVF</sequence>
<keyword evidence="12" id="KW-0067">ATP-binding</keyword>
<keyword evidence="11" id="KW-0573">Peptidoglycan synthesis</keyword>
<dbReference type="GO" id="GO:0008360">
    <property type="term" value="P:regulation of cell shape"/>
    <property type="evidence" value="ECO:0007669"/>
    <property type="project" value="UniProtKB-KW"/>
</dbReference>
<dbReference type="GO" id="GO:0071555">
    <property type="term" value="P:cell wall organization"/>
    <property type="evidence" value="ECO:0007669"/>
    <property type="project" value="UniProtKB-KW"/>
</dbReference>
<gene>
    <name evidence="16" type="primary">ddlA</name>
    <name evidence="11" type="synonym">ddl</name>
    <name evidence="16" type="ordered locus">midi_01206</name>
</gene>
<dbReference type="OrthoDB" id="9813261at2"/>
<dbReference type="InterPro" id="IPR013685">
    <property type="entry name" value="POTRA_FtsQ_type"/>
</dbReference>
<dbReference type="GO" id="GO:0008716">
    <property type="term" value="F:D-alanine-D-alanine ligase activity"/>
    <property type="evidence" value="ECO:0007669"/>
    <property type="project" value="UniProtKB-UniRule"/>
</dbReference>
<dbReference type="InterPro" id="IPR016185">
    <property type="entry name" value="PreATP-grasp_dom_sf"/>
</dbReference>
<dbReference type="PANTHER" id="PTHR23132">
    <property type="entry name" value="D-ALANINE--D-ALANINE LIGASE"/>
    <property type="match status" value="1"/>
</dbReference>
<evidence type="ECO:0000259" key="15">
    <source>
        <dbReference type="PROSITE" id="PS51779"/>
    </source>
</evidence>
<dbReference type="EMBL" id="CP002130">
    <property type="protein sequence ID" value="AEI89482.1"/>
    <property type="molecule type" value="Genomic_DNA"/>
</dbReference>
<evidence type="ECO:0000256" key="3">
    <source>
        <dbReference type="ARBA" id="ARBA00022475"/>
    </source>
</evidence>
<dbReference type="InterPro" id="IPR011761">
    <property type="entry name" value="ATP-grasp"/>
</dbReference>
<comment type="catalytic activity">
    <reaction evidence="11">
        <text>2 D-alanine + ATP = D-alanyl-D-alanine + ADP + phosphate + H(+)</text>
        <dbReference type="Rhea" id="RHEA:11224"/>
        <dbReference type="ChEBI" id="CHEBI:15378"/>
        <dbReference type="ChEBI" id="CHEBI:30616"/>
        <dbReference type="ChEBI" id="CHEBI:43474"/>
        <dbReference type="ChEBI" id="CHEBI:57416"/>
        <dbReference type="ChEBI" id="CHEBI:57822"/>
        <dbReference type="ChEBI" id="CHEBI:456216"/>
        <dbReference type="EC" id="6.3.2.4"/>
    </reaction>
</comment>
<dbReference type="GO" id="GO:0005524">
    <property type="term" value="F:ATP binding"/>
    <property type="evidence" value="ECO:0007669"/>
    <property type="project" value="UniProtKB-UniRule"/>
</dbReference>
<keyword evidence="12" id="KW-0547">Nucleotide-binding</keyword>
<dbReference type="UniPathway" id="UPA00219"/>
<comment type="pathway">
    <text evidence="11">Cell wall biogenesis; peptidoglycan biosynthesis.</text>
</comment>
<evidence type="ECO:0000256" key="6">
    <source>
        <dbReference type="ARBA" id="ARBA00022692"/>
    </source>
</evidence>
<keyword evidence="10 11" id="KW-0961">Cell wall biogenesis/degradation</keyword>
<keyword evidence="17" id="KW-1185">Reference proteome</keyword>
<evidence type="ECO:0000256" key="5">
    <source>
        <dbReference type="ARBA" id="ARBA00022618"/>
    </source>
</evidence>
<accession>F7XUC3</accession>
<keyword evidence="9" id="KW-0131">Cell cycle</keyword>
<dbReference type="Gene3D" id="3.30.470.20">
    <property type="entry name" value="ATP-grasp fold, B domain"/>
    <property type="match status" value="1"/>
</dbReference>
<dbReference type="Gene3D" id="3.30.1490.20">
    <property type="entry name" value="ATP-grasp fold, A domain"/>
    <property type="match status" value="1"/>
</dbReference>
<reference evidence="16 17" key="1">
    <citation type="journal article" date="2011" name="Mol. Biol. Evol.">
        <title>Phylogenomic evidence for the presence of a flagellum and cbb3 oxidase in the free-living mitochondrial ancestor.</title>
        <authorList>
            <person name="Sassera D."/>
            <person name="Lo N."/>
            <person name="Epis S."/>
            <person name="D'Auria G."/>
            <person name="Montagna M."/>
            <person name="Comandatore F."/>
            <person name="Horner D."/>
            <person name="Pereto J."/>
            <person name="Luciano A.M."/>
            <person name="Franciosi F."/>
            <person name="Ferri E."/>
            <person name="Crotti E."/>
            <person name="Bazzocchi C."/>
            <person name="Daffonchio D."/>
            <person name="Sacchi L."/>
            <person name="Moya A."/>
            <person name="Latorre A."/>
            <person name="Bandi C."/>
        </authorList>
    </citation>
    <scope>NUCLEOTIDE SEQUENCE [LARGE SCALE GENOMIC DNA]</scope>
    <source>
        <strain evidence="16 17">IricVA</strain>
    </source>
</reference>
<feature type="transmembrane region" description="Helical" evidence="13">
    <location>
        <begin position="343"/>
        <end position="361"/>
    </location>
</feature>
<dbReference type="KEGG" id="mmn:midi_01206"/>
<dbReference type="PROSITE" id="PS51779">
    <property type="entry name" value="POTRA"/>
    <property type="match status" value="1"/>
</dbReference>
<keyword evidence="5" id="KW-0132">Cell division</keyword>
<evidence type="ECO:0000256" key="10">
    <source>
        <dbReference type="ARBA" id="ARBA00023316"/>
    </source>
</evidence>
<dbReference type="STRING" id="696127.midi_01206"/>
<keyword evidence="7 13" id="KW-1133">Transmembrane helix</keyword>
<organism evidence="16 17">
    <name type="scientific">Midichloria mitochondrii (strain IricVA)</name>
    <dbReference type="NCBI Taxonomy" id="696127"/>
    <lineage>
        <taxon>Bacteria</taxon>
        <taxon>Pseudomonadati</taxon>
        <taxon>Pseudomonadota</taxon>
        <taxon>Alphaproteobacteria</taxon>
        <taxon>Rickettsiales</taxon>
        <taxon>Candidatus Midichloriaceae</taxon>
        <taxon>Candidatus Midichloria</taxon>
    </lineage>
</organism>
<dbReference type="GO" id="GO:0005737">
    <property type="term" value="C:cytoplasm"/>
    <property type="evidence" value="ECO:0007669"/>
    <property type="project" value="UniProtKB-SubCell"/>
</dbReference>
<evidence type="ECO:0000313" key="17">
    <source>
        <dbReference type="Proteomes" id="UP000006639"/>
    </source>
</evidence>
<dbReference type="EC" id="6.3.2.4" evidence="11"/>
<dbReference type="AlphaFoldDB" id="F7XUC3"/>
<feature type="domain" description="ATP-grasp" evidence="14">
    <location>
        <begin position="101"/>
        <end position="301"/>
    </location>
</feature>
<evidence type="ECO:0000259" key="14">
    <source>
        <dbReference type="PROSITE" id="PS50975"/>
    </source>
</evidence>
<dbReference type="Pfam" id="PF03799">
    <property type="entry name" value="FtsQ_DivIB_C"/>
    <property type="match status" value="1"/>
</dbReference>
<keyword evidence="11" id="KW-0963">Cytoplasm</keyword>
<dbReference type="Pfam" id="PF07478">
    <property type="entry name" value="Dala_Dala_lig_C"/>
    <property type="match status" value="1"/>
</dbReference>
<comment type="similarity">
    <text evidence="2 11">Belongs to the D-alanine--D-alanine ligase family.</text>
</comment>
<dbReference type="SUPFAM" id="SSF52440">
    <property type="entry name" value="PreATP-grasp domain"/>
    <property type="match status" value="1"/>
</dbReference>
<dbReference type="NCBIfam" id="NF002378">
    <property type="entry name" value="PRK01372.1"/>
    <property type="match status" value="1"/>
</dbReference>
<keyword evidence="4 11" id="KW-0436">Ligase</keyword>
<dbReference type="Pfam" id="PF08478">
    <property type="entry name" value="POTRA_1"/>
    <property type="match status" value="1"/>
</dbReference>
<evidence type="ECO:0000256" key="4">
    <source>
        <dbReference type="ARBA" id="ARBA00022598"/>
    </source>
</evidence>
<dbReference type="Gene3D" id="3.40.50.20">
    <property type="match status" value="1"/>
</dbReference>
<dbReference type="GO" id="GO:0051301">
    <property type="term" value="P:cell division"/>
    <property type="evidence" value="ECO:0007669"/>
    <property type="project" value="UniProtKB-KW"/>
</dbReference>
<dbReference type="NCBIfam" id="TIGR01205">
    <property type="entry name" value="D_ala_D_alaTIGR"/>
    <property type="match status" value="1"/>
</dbReference>
<name>F7XUC3_MIDMI</name>
<keyword evidence="3" id="KW-1003">Cell membrane</keyword>
<dbReference type="GO" id="GO:0046872">
    <property type="term" value="F:metal ion binding"/>
    <property type="evidence" value="ECO:0007669"/>
    <property type="project" value="InterPro"/>
</dbReference>
<evidence type="ECO:0000256" key="8">
    <source>
        <dbReference type="ARBA" id="ARBA00023136"/>
    </source>
</evidence>
<evidence type="ECO:0000256" key="11">
    <source>
        <dbReference type="HAMAP-Rule" id="MF_00047"/>
    </source>
</evidence>
<dbReference type="SUPFAM" id="SSF56059">
    <property type="entry name" value="Glutathione synthetase ATP-binding domain-like"/>
    <property type="match status" value="1"/>
</dbReference>
<evidence type="ECO:0000256" key="12">
    <source>
        <dbReference type="PROSITE-ProRule" id="PRU00409"/>
    </source>
</evidence>
<dbReference type="PANTHER" id="PTHR23132:SF23">
    <property type="entry name" value="D-ALANINE--D-ALANINE LIGASE B"/>
    <property type="match status" value="1"/>
</dbReference>
<dbReference type="InterPro" id="IPR005905">
    <property type="entry name" value="D_ala_D_ala"/>
</dbReference>
<dbReference type="InterPro" id="IPR013815">
    <property type="entry name" value="ATP_grasp_subdomain_1"/>
</dbReference>
<dbReference type="InterPro" id="IPR034746">
    <property type="entry name" value="POTRA"/>
</dbReference>
<feature type="domain" description="POTRA" evidence="15">
    <location>
        <begin position="380"/>
        <end position="448"/>
    </location>
</feature>
<comment type="function">
    <text evidence="11">Cell wall formation.</text>
</comment>
<keyword evidence="11" id="KW-0133">Cell shape</keyword>
<evidence type="ECO:0000256" key="1">
    <source>
        <dbReference type="ARBA" id="ARBA00004370"/>
    </source>
</evidence>
<dbReference type="RefSeq" id="WP_013951674.1">
    <property type="nucleotide sequence ID" value="NC_015722.1"/>
</dbReference>
<evidence type="ECO:0000256" key="7">
    <source>
        <dbReference type="ARBA" id="ARBA00022989"/>
    </source>
</evidence>
<dbReference type="GO" id="GO:0016020">
    <property type="term" value="C:membrane"/>
    <property type="evidence" value="ECO:0007669"/>
    <property type="project" value="UniProtKB-SubCell"/>
</dbReference>
<evidence type="ECO:0000256" key="13">
    <source>
        <dbReference type="SAM" id="Phobius"/>
    </source>
</evidence>